<accession>A0A343TJG3</accession>
<name>A0A343TJG3_9EURY</name>
<organism evidence="1 2">
    <name type="scientific">Halalkaliarchaeum desulfuricum</name>
    <dbReference type="NCBI Taxonomy" id="2055893"/>
    <lineage>
        <taxon>Archaea</taxon>
        <taxon>Methanobacteriati</taxon>
        <taxon>Methanobacteriota</taxon>
        <taxon>Stenosarchaea group</taxon>
        <taxon>Halobacteria</taxon>
        <taxon>Halobacteriales</taxon>
        <taxon>Haloferacaceae</taxon>
        <taxon>Halalkaliarchaeum</taxon>
    </lineage>
</organism>
<dbReference type="EMBL" id="CP025066">
    <property type="protein sequence ID" value="AUX09235.1"/>
    <property type="molecule type" value="Genomic_DNA"/>
</dbReference>
<dbReference type="KEGG" id="hdf:AArcSl_1606"/>
<evidence type="ECO:0000313" key="1">
    <source>
        <dbReference type="EMBL" id="AUX09235.1"/>
    </source>
</evidence>
<gene>
    <name evidence="1" type="ORF">AArcSl_1606</name>
</gene>
<reference evidence="2" key="1">
    <citation type="submission" date="2017-11" db="EMBL/GenBank/DDBJ databases">
        <title>Phenotypic and genomic properties of facultatively anaerobic sulfur-reducing natronoarchaea from hypersaline soda lakes.</title>
        <authorList>
            <person name="Sorokin D.Y."/>
            <person name="Kublanov I.V."/>
            <person name="Roman P."/>
            <person name="Sinninghe Damste J.S."/>
            <person name="Golyshin P.N."/>
            <person name="Rojo D."/>
            <person name="Ciordia S."/>
            <person name="Mena M.D.C."/>
            <person name="Ferrer M."/>
            <person name="Messina E."/>
            <person name="Smedile F."/>
            <person name="La Spada G."/>
            <person name="La Cono V."/>
            <person name="Yakimov M.M."/>
        </authorList>
    </citation>
    <scope>NUCLEOTIDE SEQUENCE [LARGE SCALE GENOMIC DNA]</scope>
    <source>
        <strain evidence="2">AArc-Sl</strain>
    </source>
</reference>
<evidence type="ECO:0000313" key="2">
    <source>
        <dbReference type="Proteomes" id="UP000263012"/>
    </source>
</evidence>
<dbReference type="Proteomes" id="UP000263012">
    <property type="component" value="Chromosome"/>
</dbReference>
<dbReference type="GeneID" id="42486267"/>
<proteinExistence type="predicted"/>
<dbReference type="RefSeq" id="WP_154670807.1">
    <property type="nucleotide sequence ID" value="NZ_CP025066.1"/>
</dbReference>
<protein>
    <submittedName>
        <fullName evidence="1">Uncharacterized protein</fullName>
    </submittedName>
</protein>
<keyword evidence="2" id="KW-1185">Reference proteome</keyword>
<dbReference type="AlphaFoldDB" id="A0A343TJG3"/>
<sequence>MTREFPGEVREAVELLVAEEGREAAERRLQDRFRTTSGRERDRALAGLAILRREDT</sequence>